<evidence type="ECO:0000313" key="2">
    <source>
        <dbReference type="Proteomes" id="UP000278962"/>
    </source>
</evidence>
<comment type="caution">
    <text evidence="1">The sequence shown here is derived from an EMBL/GenBank/DDBJ whole genome shotgun (WGS) entry which is preliminary data.</text>
</comment>
<dbReference type="RefSeq" id="WP_121246900.1">
    <property type="nucleotide sequence ID" value="NZ_RBIL01000001.1"/>
</dbReference>
<dbReference type="EMBL" id="RBIL01000001">
    <property type="protein sequence ID" value="RKQ90389.1"/>
    <property type="molecule type" value="Genomic_DNA"/>
</dbReference>
<evidence type="ECO:0000313" key="1">
    <source>
        <dbReference type="EMBL" id="RKQ90389.1"/>
    </source>
</evidence>
<keyword evidence="2" id="KW-1185">Reference proteome</keyword>
<accession>A0A660L7C1</accession>
<gene>
    <name evidence="1" type="ORF">C8N24_0191</name>
</gene>
<organism evidence="1 2">
    <name type="scientific">Solirubrobacter pauli</name>
    <dbReference type="NCBI Taxonomy" id="166793"/>
    <lineage>
        <taxon>Bacteria</taxon>
        <taxon>Bacillati</taxon>
        <taxon>Actinomycetota</taxon>
        <taxon>Thermoleophilia</taxon>
        <taxon>Solirubrobacterales</taxon>
        <taxon>Solirubrobacteraceae</taxon>
        <taxon>Solirubrobacter</taxon>
    </lineage>
</organism>
<sequence>MLAVEIAGKLDPDLRQILSALVGIPRQDAEIALVLVRRGTLEALAALDIVEIDGEDTLIGPVDAVRVTDRGAAVISACAELAPASDTQLTRDEFHRRVLGDAHTDVRFALSGGRRERS</sequence>
<proteinExistence type="predicted"/>
<name>A0A660L7C1_9ACTN</name>
<reference evidence="1 2" key="1">
    <citation type="submission" date="2018-10" db="EMBL/GenBank/DDBJ databases">
        <title>Genomic Encyclopedia of Archaeal and Bacterial Type Strains, Phase II (KMG-II): from individual species to whole genera.</title>
        <authorList>
            <person name="Goeker M."/>
        </authorList>
    </citation>
    <scope>NUCLEOTIDE SEQUENCE [LARGE SCALE GENOMIC DNA]</scope>
    <source>
        <strain evidence="1 2">DSM 14954</strain>
    </source>
</reference>
<dbReference type="Proteomes" id="UP000278962">
    <property type="component" value="Unassembled WGS sequence"/>
</dbReference>
<dbReference type="AlphaFoldDB" id="A0A660L7C1"/>
<protein>
    <submittedName>
        <fullName evidence="1">Uncharacterized protein</fullName>
    </submittedName>
</protein>